<dbReference type="EMBL" id="JAOYFB010000005">
    <property type="protein sequence ID" value="KAK4017002.1"/>
    <property type="molecule type" value="Genomic_DNA"/>
</dbReference>
<feature type="compositionally biased region" description="Polar residues" evidence="1">
    <location>
        <begin position="65"/>
        <end position="74"/>
    </location>
</feature>
<comment type="caution">
    <text evidence="2">The sequence shown here is derived from an EMBL/GenBank/DDBJ whole genome shotgun (WGS) entry which is preliminary data.</text>
</comment>
<accession>A0ABQ9ZVS3</accession>
<evidence type="ECO:0000313" key="3">
    <source>
        <dbReference type="Proteomes" id="UP001234178"/>
    </source>
</evidence>
<proteinExistence type="predicted"/>
<organism evidence="2 3">
    <name type="scientific">Daphnia magna</name>
    <dbReference type="NCBI Taxonomy" id="35525"/>
    <lineage>
        <taxon>Eukaryota</taxon>
        <taxon>Metazoa</taxon>
        <taxon>Ecdysozoa</taxon>
        <taxon>Arthropoda</taxon>
        <taxon>Crustacea</taxon>
        <taxon>Branchiopoda</taxon>
        <taxon>Diplostraca</taxon>
        <taxon>Cladocera</taxon>
        <taxon>Anomopoda</taxon>
        <taxon>Daphniidae</taxon>
        <taxon>Daphnia</taxon>
    </lineage>
</organism>
<sequence>MDREISLLFESLALGQNKNPTGVPRCHTIDKSYVSFSLDARVASSCSCNDESNVPLTPAMSLRTTRVPSFNWTSRRQRKKRGERKRADDVMRGKEKEKKEKRAFYIFRNDNGSPALKRPDDGPLCVIPLSLGAMSFYKQHPKEQEFEENKRDIN</sequence>
<feature type="compositionally biased region" description="Basic residues" evidence="1">
    <location>
        <begin position="75"/>
        <end position="84"/>
    </location>
</feature>
<name>A0ABQ9ZVS3_9CRUS</name>
<evidence type="ECO:0000313" key="2">
    <source>
        <dbReference type="EMBL" id="KAK4017002.1"/>
    </source>
</evidence>
<evidence type="ECO:0000256" key="1">
    <source>
        <dbReference type="SAM" id="MobiDB-lite"/>
    </source>
</evidence>
<keyword evidence="3" id="KW-1185">Reference proteome</keyword>
<dbReference type="Proteomes" id="UP001234178">
    <property type="component" value="Unassembled WGS sequence"/>
</dbReference>
<feature type="region of interest" description="Disordered" evidence="1">
    <location>
        <begin position="65"/>
        <end position="97"/>
    </location>
</feature>
<protein>
    <submittedName>
        <fullName evidence="2">Uncharacterized protein</fullName>
    </submittedName>
</protein>
<reference evidence="2 3" key="1">
    <citation type="journal article" date="2023" name="Nucleic Acids Res.">
        <title>The hologenome of Daphnia magna reveals possible DNA methylation and microbiome-mediated evolution of the host genome.</title>
        <authorList>
            <person name="Chaturvedi A."/>
            <person name="Li X."/>
            <person name="Dhandapani V."/>
            <person name="Marshall H."/>
            <person name="Kissane S."/>
            <person name="Cuenca-Cambronero M."/>
            <person name="Asole G."/>
            <person name="Calvet F."/>
            <person name="Ruiz-Romero M."/>
            <person name="Marangio P."/>
            <person name="Guigo R."/>
            <person name="Rago D."/>
            <person name="Mirbahai L."/>
            <person name="Eastwood N."/>
            <person name="Colbourne J.K."/>
            <person name="Zhou J."/>
            <person name="Mallon E."/>
            <person name="Orsini L."/>
        </authorList>
    </citation>
    <scope>NUCLEOTIDE SEQUENCE [LARGE SCALE GENOMIC DNA]</scope>
    <source>
        <strain evidence="2">LRV0_1</strain>
    </source>
</reference>
<gene>
    <name evidence="2" type="ORF">OUZ56_031960</name>
</gene>
<feature type="compositionally biased region" description="Basic and acidic residues" evidence="1">
    <location>
        <begin position="85"/>
        <end position="97"/>
    </location>
</feature>